<reference evidence="1" key="1">
    <citation type="journal article" date="2025" name="Int. J. Syst. Evol. Microbiol.">
        <title>Inconstantimicrobium mannanitabidum sp. nov., a novel member of the family Clostridiaceae isolated from anoxic soil under the treatment of reductive soil disinfestation.</title>
        <authorList>
            <person name="Ueki A."/>
            <person name="Tonouchi A."/>
            <person name="Honma S."/>
            <person name="Kaku N."/>
            <person name="Ueki K."/>
        </authorList>
    </citation>
    <scope>NUCLEOTIDE SEQUENCE</scope>
    <source>
        <strain evidence="1">TW13</strain>
    </source>
</reference>
<evidence type="ECO:0000313" key="2">
    <source>
        <dbReference type="Proteomes" id="UP001058074"/>
    </source>
</evidence>
<gene>
    <name evidence="1" type="ORF">rsdtw13_14610</name>
</gene>
<protein>
    <submittedName>
        <fullName evidence="1">Uncharacterized protein</fullName>
    </submittedName>
</protein>
<evidence type="ECO:0000313" key="1">
    <source>
        <dbReference type="EMBL" id="GKX66203.1"/>
    </source>
</evidence>
<comment type="caution">
    <text evidence="1">The sequence shown here is derived from an EMBL/GenBank/DDBJ whole genome shotgun (WGS) entry which is preliminary data.</text>
</comment>
<accession>A0ACB5RAI5</accession>
<dbReference type="EMBL" id="BROD01000001">
    <property type="protein sequence ID" value="GKX66203.1"/>
    <property type="molecule type" value="Genomic_DNA"/>
</dbReference>
<proteinExistence type="predicted"/>
<keyword evidence="2" id="KW-1185">Reference proteome</keyword>
<sequence>MGIIKNHLSKVKDLFLEIYLIGYNSAGESILFLIRSENPEKQIIFSGVIDCYEENKINKTIELLDKFNIEKIDFLCWTHPDDDHSIGIDKIFDKYSDKNTRIIIPQSLLELSDKLDDKTRSICENIGGKVKKKRDTQMYDVVEAQANMKLLNLSIGSEDRLKPYKFCITSISPFYDLVLSQYDNKELKNNHFSIGLLMECEGINLLFTSDIEKRTIKRFYDNISLPEEIHYIKIPHHGSKKSRPFLDYLEFSGINNTLISCSTVYSNCKLPDINLLQDYKSKSQKLFCTNCEVKTKNSGKDGYGILGVRINIINKKIGYKCFSDATEL</sequence>
<organism evidence="1 2">
    <name type="scientific">Inconstantimicrobium mannanitabidum</name>
    <dbReference type="NCBI Taxonomy" id="1604901"/>
    <lineage>
        <taxon>Bacteria</taxon>
        <taxon>Bacillati</taxon>
        <taxon>Bacillota</taxon>
        <taxon>Clostridia</taxon>
        <taxon>Eubacteriales</taxon>
        <taxon>Clostridiaceae</taxon>
        <taxon>Inconstantimicrobium</taxon>
    </lineage>
</organism>
<dbReference type="Proteomes" id="UP001058074">
    <property type="component" value="Unassembled WGS sequence"/>
</dbReference>
<name>A0ACB5RAI5_9CLOT</name>